<name>A0A2R5FYY5_NOSCO</name>
<protein>
    <submittedName>
        <fullName evidence="1">Uncharacterized protein</fullName>
    </submittedName>
</protein>
<evidence type="ECO:0000313" key="2">
    <source>
        <dbReference type="Proteomes" id="UP000245124"/>
    </source>
</evidence>
<gene>
    <name evidence="1" type="ORF">NIES4072_63900</name>
</gene>
<accession>A0A2R5FYY5</accession>
<proteinExistence type="predicted"/>
<reference evidence="1 2" key="1">
    <citation type="submission" date="2017-06" db="EMBL/GenBank/DDBJ databases">
        <title>Genome sequencing of cyanobaciteial culture collection at National Institute for Environmental Studies (NIES).</title>
        <authorList>
            <person name="Hirose Y."/>
            <person name="Shimura Y."/>
            <person name="Fujisawa T."/>
            <person name="Nakamura Y."/>
            <person name="Kawachi M."/>
        </authorList>
    </citation>
    <scope>NUCLEOTIDE SEQUENCE [LARGE SCALE GENOMIC DNA]</scope>
    <source>
        <strain evidence="1 2">NIES-4072</strain>
    </source>
</reference>
<dbReference type="AlphaFoldDB" id="A0A2R5FYY5"/>
<comment type="caution">
    <text evidence="1">The sequence shown here is derived from an EMBL/GenBank/DDBJ whole genome shotgun (WGS) entry which is preliminary data.</text>
</comment>
<keyword evidence="2" id="KW-1185">Reference proteome</keyword>
<organism evidence="1 2">
    <name type="scientific">Nostoc commune NIES-4072</name>
    <dbReference type="NCBI Taxonomy" id="2005467"/>
    <lineage>
        <taxon>Bacteria</taxon>
        <taxon>Bacillati</taxon>
        <taxon>Cyanobacteriota</taxon>
        <taxon>Cyanophyceae</taxon>
        <taxon>Nostocales</taxon>
        <taxon>Nostocaceae</taxon>
        <taxon>Nostoc</taxon>
    </lineage>
</organism>
<dbReference type="EMBL" id="BDUD01000001">
    <property type="protein sequence ID" value="GBG22678.1"/>
    <property type="molecule type" value="Genomic_DNA"/>
</dbReference>
<dbReference type="Proteomes" id="UP000245124">
    <property type="component" value="Unassembled WGS sequence"/>
</dbReference>
<dbReference type="RefSeq" id="WP_109012359.1">
    <property type="nucleotide sequence ID" value="NZ_BDUD01000001.1"/>
</dbReference>
<evidence type="ECO:0000313" key="1">
    <source>
        <dbReference type="EMBL" id="GBG22678.1"/>
    </source>
</evidence>
<dbReference type="OrthoDB" id="488325at2"/>
<sequence length="120" mass="13537">MQTLTLQELFGVKAVQTSDKLIINKSDLSLVGLTPTTNNRAQQLLVAILLQALISFQGYLTEENGNIITDENGNPIGYDNSQLYELLEIIHWGVYIPDGYTNRIRNQFIIHSYVLDNDPN</sequence>